<reference evidence="1 2" key="1">
    <citation type="journal article" date="2009" name="J. Bacteriol.">
        <title>Complete genome sequence of the extremophilic Bacillus cereus strain Q1 with industrial applications.</title>
        <authorList>
            <person name="Xiong Z."/>
            <person name="Jiang Y."/>
            <person name="Qi D."/>
            <person name="Lu H."/>
            <person name="Yang F."/>
            <person name="Yang J."/>
            <person name="Chen L."/>
            <person name="Sun L."/>
            <person name="Xu X."/>
            <person name="Xue Y."/>
            <person name="Zhu Y."/>
            <person name="Jin Q."/>
        </authorList>
    </citation>
    <scope>NUCLEOTIDE SEQUENCE [LARGE SCALE GENOMIC DNA]</scope>
    <source>
        <strain evidence="1 2">Q1</strain>
    </source>
</reference>
<protein>
    <submittedName>
        <fullName evidence="1">Uncharacterized protein</fullName>
    </submittedName>
</protein>
<gene>
    <name evidence="1" type="ordered locus">BCQ_1111</name>
</gene>
<dbReference type="SUPFAM" id="SSF52309">
    <property type="entry name" value="N-(deoxy)ribosyltransferase-like"/>
    <property type="match status" value="1"/>
</dbReference>
<evidence type="ECO:0000313" key="2">
    <source>
        <dbReference type="Proteomes" id="UP000000441"/>
    </source>
</evidence>
<evidence type="ECO:0000313" key="1">
    <source>
        <dbReference type="EMBL" id="ACM11541.1"/>
    </source>
</evidence>
<dbReference type="Proteomes" id="UP000000441">
    <property type="component" value="Chromosome"/>
</dbReference>
<accession>B9IT59</accession>
<dbReference type="HOGENOM" id="CLU_751986_0_0_9"/>
<sequence length="380" mass="43847">MSNKYKIFFIMPFDTEFNDLYVHIKEIIENEDERFEVFRADNLLNQQNILKDIVISINNSDLIVADLTDLNPNVFYELGIAHALRKNVILLTQQIDELPFDLRSYRVLSYSTNFKKILELDSSLKRMLNEIKNGQMSFGSPITDWIPEEITSDNNIFYSGSNVSSISNALEGSQNSTFEYDIEERGLLDYMADLDESMIDLTHIMGLFSSKTEDLGEQITKKALEIEKAFQNKGQGTTSQVRKLTRKTSSIMNEYGLSIAKYNKDYDRSWISFEENINNLFNSEFIKREVTNDLDSFQGFVNSLGNFKDYIYPTKSALETMNIQMQTLKGVEASMTRAVLLVEQEIKEFMDLLDKSVATTERLHIKGIDLIKKYYKSSVL</sequence>
<dbReference type="EMBL" id="CP000227">
    <property type="protein sequence ID" value="ACM11541.1"/>
    <property type="molecule type" value="Genomic_DNA"/>
</dbReference>
<name>B9IT59_BACCQ</name>
<dbReference type="AlphaFoldDB" id="B9IT59"/>
<dbReference type="Gene3D" id="3.40.50.450">
    <property type="match status" value="1"/>
</dbReference>
<organism evidence="1 2">
    <name type="scientific">Bacillus cereus (strain Q1)</name>
    <dbReference type="NCBI Taxonomy" id="361100"/>
    <lineage>
        <taxon>Bacteria</taxon>
        <taxon>Bacillati</taxon>
        <taxon>Bacillota</taxon>
        <taxon>Bacilli</taxon>
        <taxon>Bacillales</taxon>
        <taxon>Bacillaceae</taxon>
        <taxon>Bacillus</taxon>
        <taxon>Bacillus cereus group</taxon>
    </lineage>
</organism>
<dbReference type="KEGG" id="bcq:BCQ_1111"/>
<proteinExistence type="predicted"/>